<accession>A0A8J3QD64</accession>
<proteinExistence type="predicted"/>
<name>A0A8J3QD64_9ACTN</name>
<evidence type="ECO:0000313" key="1">
    <source>
        <dbReference type="EMBL" id="GIH07477.1"/>
    </source>
</evidence>
<evidence type="ECO:0000313" key="2">
    <source>
        <dbReference type="Proteomes" id="UP000612899"/>
    </source>
</evidence>
<gene>
    <name evidence="1" type="ORF">Rhe02_55440</name>
</gene>
<dbReference type="RefSeq" id="WP_203911269.1">
    <property type="nucleotide sequence ID" value="NZ_BONY01000037.1"/>
</dbReference>
<dbReference type="AlphaFoldDB" id="A0A8J3QD64"/>
<reference evidence="1" key="1">
    <citation type="submission" date="2021-01" db="EMBL/GenBank/DDBJ databases">
        <title>Whole genome shotgun sequence of Rhizocola hellebori NBRC 109834.</title>
        <authorList>
            <person name="Komaki H."/>
            <person name="Tamura T."/>
        </authorList>
    </citation>
    <scope>NUCLEOTIDE SEQUENCE</scope>
    <source>
        <strain evidence="1">NBRC 109834</strain>
    </source>
</reference>
<keyword evidence="2" id="KW-1185">Reference proteome</keyword>
<dbReference type="EMBL" id="BONY01000037">
    <property type="protein sequence ID" value="GIH07477.1"/>
    <property type="molecule type" value="Genomic_DNA"/>
</dbReference>
<organism evidence="1 2">
    <name type="scientific">Rhizocola hellebori</name>
    <dbReference type="NCBI Taxonomy" id="1392758"/>
    <lineage>
        <taxon>Bacteria</taxon>
        <taxon>Bacillati</taxon>
        <taxon>Actinomycetota</taxon>
        <taxon>Actinomycetes</taxon>
        <taxon>Micromonosporales</taxon>
        <taxon>Micromonosporaceae</taxon>
        <taxon>Rhizocola</taxon>
    </lineage>
</organism>
<dbReference type="Proteomes" id="UP000612899">
    <property type="component" value="Unassembled WGS sequence"/>
</dbReference>
<sequence length="142" mass="16203">MKTYRKLPEFAADYRILKARNLPDAEIAVRMGYQPSSISKLIARARQAGLVAGGRRRPATSEHIEQLGAHIDQFSWPKGVGRPVRTDMLDYPTGWRLAKEGVIHTDRRCSYIQAWGGFLCDCRAIEAEWIRRGGVKYWGRMP</sequence>
<protein>
    <submittedName>
        <fullName evidence="1">Uncharacterized protein</fullName>
    </submittedName>
</protein>
<comment type="caution">
    <text evidence="1">The sequence shown here is derived from an EMBL/GenBank/DDBJ whole genome shotgun (WGS) entry which is preliminary data.</text>
</comment>